<evidence type="ECO:0008006" key="4">
    <source>
        <dbReference type="Google" id="ProtNLM"/>
    </source>
</evidence>
<evidence type="ECO:0000256" key="1">
    <source>
        <dbReference type="SAM" id="SignalP"/>
    </source>
</evidence>
<organism evidence="2 3">
    <name type="scientific">Cirrhinus mrigala</name>
    <name type="common">Mrigala</name>
    <dbReference type="NCBI Taxonomy" id="683832"/>
    <lineage>
        <taxon>Eukaryota</taxon>
        <taxon>Metazoa</taxon>
        <taxon>Chordata</taxon>
        <taxon>Craniata</taxon>
        <taxon>Vertebrata</taxon>
        <taxon>Euteleostomi</taxon>
        <taxon>Actinopterygii</taxon>
        <taxon>Neopterygii</taxon>
        <taxon>Teleostei</taxon>
        <taxon>Ostariophysi</taxon>
        <taxon>Cypriniformes</taxon>
        <taxon>Cyprinidae</taxon>
        <taxon>Labeoninae</taxon>
        <taxon>Labeonini</taxon>
        <taxon>Cirrhinus</taxon>
    </lineage>
</organism>
<evidence type="ECO:0000313" key="2">
    <source>
        <dbReference type="EMBL" id="KAL0185431.1"/>
    </source>
</evidence>
<gene>
    <name evidence="2" type="ORF">M9458_021128</name>
</gene>
<keyword evidence="1" id="KW-0732">Signal</keyword>
<protein>
    <recommendedName>
        <fullName evidence="4">Secreted protein</fullName>
    </recommendedName>
</protein>
<proteinExistence type="predicted"/>
<comment type="caution">
    <text evidence="2">The sequence shown here is derived from an EMBL/GenBank/DDBJ whole genome shotgun (WGS) entry which is preliminary data.</text>
</comment>
<dbReference type="EMBL" id="JAMKFB020000009">
    <property type="protein sequence ID" value="KAL0185431.1"/>
    <property type="molecule type" value="Genomic_DNA"/>
</dbReference>
<feature type="chain" id="PRO_5044843672" description="Secreted protein" evidence="1">
    <location>
        <begin position="19"/>
        <end position="97"/>
    </location>
</feature>
<dbReference type="AlphaFoldDB" id="A0ABD0QK45"/>
<name>A0ABD0QK45_CIRMR</name>
<reference evidence="2 3" key="1">
    <citation type="submission" date="2024-05" db="EMBL/GenBank/DDBJ databases">
        <title>Genome sequencing and assembly of Indian major carp, Cirrhinus mrigala (Hamilton, 1822).</title>
        <authorList>
            <person name="Mohindra V."/>
            <person name="Chowdhury L.M."/>
            <person name="Lal K."/>
            <person name="Jena J.K."/>
        </authorList>
    </citation>
    <scope>NUCLEOTIDE SEQUENCE [LARGE SCALE GENOMIC DNA]</scope>
    <source>
        <strain evidence="2">CM1030</strain>
        <tissue evidence="2">Blood</tissue>
    </source>
</reference>
<sequence length="97" mass="10671">TGKLLAFLPLLTVTLISGSLHCSAWIEHDHWLSSVWNPDALHSVVQPLACCSISARRNMLQFSLDCAARIVLSLSDPRLIVDHLLIVQRIGGLAARF</sequence>
<dbReference type="Proteomes" id="UP001529510">
    <property type="component" value="Unassembled WGS sequence"/>
</dbReference>
<accession>A0ABD0QK45</accession>
<feature type="non-terminal residue" evidence="2">
    <location>
        <position position="1"/>
    </location>
</feature>
<feature type="signal peptide" evidence="1">
    <location>
        <begin position="1"/>
        <end position="18"/>
    </location>
</feature>
<evidence type="ECO:0000313" key="3">
    <source>
        <dbReference type="Proteomes" id="UP001529510"/>
    </source>
</evidence>
<keyword evidence="3" id="KW-1185">Reference proteome</keyword>